<gene>
    <name evidence="3" type="ORF">Cfor_10726</name>
</gene>
<dbReference type="AlphaFoldDB" id="A0A6L2PF37"/>
<accession>A0A6L2PF37</accession>
<evidence type="ECO:0000256" key="2">
    <source>
        <dbReference type="SAM" id="MobiDB-lite"/>
    </source>
</evidence>
<reference evidence="4" key="1">
    <citation type="submission" date="2020-01" db="EMBL/GenBank/DDBJ databases">
        <title>Draft genome sequence of the Termite Coptotermes fromosanus.</title>
        <authorList>
            <person name="Itakura S."/>
            <person name="Yosikawa Y."/>
            <person name="Umezawa K."/>
        </authorList>
    </citation>
    <scope>NUCLEOTIDE SEQUENCE [LARGE SCALE GENOMIC DNA]</scope>
</reference>
<feature type="compositionally biased region" description="Low complexity" evidence="2">
    <location>
        <begin position="335"/>
        <end position="346"/>
    </location>
</feature>
<keyword evidence="1" id="KW-0175">Coiled coil</keyword>
<feature type="compositionally biased region" description="Polar residues" evidence="2">
    <location>
        <begin position="310"/>
        <end position="320"/>
    </location>
</feature>
<dbReference type="PANTHER" id="PTHR21301:SF10">
    <property type="entry name" value="REVERSE TRANSCRIPTASE DOMAIN-CONTAINING PROTEIN"/>
    <property type="match status" value="1"/>
</dbReference>
<protein>
    <recommendedName>
        <fullName evidence="5">Reverse transcriptase domain-containing protein</fullName>
    </recommendedName>
</protein>
<feature type="region of interest" description="Disordered" evidence="2">
    <location>
        <begin position="310"/>
        <end position="348"/>
    </location>
</feature>
<dbReference type="PANTHER" id="PTHR21301">
    <property type="entry name" value="REVERSE TRANSCRIPTASE"/>
    <property type="match status" value="1"/>
</dbReference>
<dbReference type="EMBL" id="BLKM01010755">
    <property type="protein sequence ID" value="GFG31139.1"/>
    <property type="molecule type" value="Genomic_DNA"/>
</dbReference>
<evidence type="ECO:0000313" key="3">
    <source>
        <dbReference type="EMBL" id="GFG31139.1"/>
    </source>
</evidence>
<name>A0A6L2PF37_COPFO</name>
<sequence length="662" mass="73678">MENKTDVLDTRDEVRKLQDKVRKLEFQNEQLRSQHGRNGVIGNKILSRVSNENFVVDTDLHYRALEEHDIIVINNDDFLDEERWLYILPNSVSSNVPNNLQMWLRQDVDNNNDNDFQLMRRKLVHELEEIEQGLGQNSIDTRTFTRSKKRMSRPSLETMMESPVCENLWKLSEWRTAEIQSREGSDDFNLTFDSTFGSLASESLLRGVNFHADKPLEFNATFQKIAPESYLNVSSEPRHSTFQKTASDPDGMRTTYQKLPEPDLNATFCKVPDLSSVNRRRSVDMNAAFHLTPRSRSITPSGLNCTFTVQDGSSSGSNRSGHAVSCDSGGDDDQCSSASDSSFSSSNRLMNVGDIQNIARLQEESLKQVTSTPKCSLRKEGVVSGIEDLLSPVMRDYHSDHSDHSSSADGRGRSSLSSLKSSPGGSPFGSTQMLTNACVICSVPESVPCNAVVGLPRRELKLIPAGTQEVPKSQMAVKPVEPVQGGHSQGTSGLRPPAMRLRGGIAGTIRMSSQGRGSNIPRPASRIPPPRISPLVGHSVPHVKNSMEFVHTLGSLRVRPEDLMVSFDVVSLLTQVHTVEPLKLLTQHFGEDILALFRHVLTSTYLSFGGQFYEQTDHVAMGSLLSSVIANSFMEDFDRRALAQATHKPPCWFYYKDDTFVI</sequence>
<feature type="compositionally biased region" description="Basic and acidic residues" evidence="2">
    <location>
        <begin position="396"/>
        <end position="412"/>
    </location>
</feature>
<dbReference type="InParanoid" id="A0A6L2PF37"/>
<proteinExistence type="predicted"/>
<dbReference type="OrthoDB" id="6347145at2759"/>
<evidence type="ECO:0000313" key="4">
    <source>
        <dbReference type="Proteomes" id="UP000502823"/>
    </source>
</evidence>
<feature type="coiled-coil region" evidence="1">
    <location>
        <begin position="7"/>
        <end position="34"/>
    </location>
</feature>
<organism evidence="3 4">
    <name type="scientific">Coptotermes formosanus</name>
    <name type="common">Formosan subterranean termite</name>
    <dbReference type="NCBI Taxonomy" id="36987"/>
    <lineage>
        <taxon>Eukaryota</taxon>
        <taxon>Metazoa</taxon>
        <taxon>Ecdysozoa</taxon>
        <taxon>Arthropoda</taxon>
        <taxon>Hexapoda</taxon>
        <taxon>Insecta</taxon>
        <taxon>Pterygota</taxon>
        <taxon>Neoptera</taxon>
        <taxon>Polyneoptera</taxon>
        <taxon>Dictyoptera</taxon>
        <taxon>Blattodea</taxon>
        <taxon>Blattoidea</taxon>
        <taxon>Termitoidae</taxon>
        <taxon>Rhinotermitidae</taxon>
        <taxon>Coptotermes</taxon>
    </lineage>
</organism>
<keyword evidence="4" id="KW-1185">Reference proteome</keyword>
<evidence type="ECO:0008006" key="5">
    <source>
        <dbReference type="Google" id="ProtNLM"/>
    </source>
</evidence>
<feature type="region of interest" description="Disordered" evidence="2">
    <location>
        <begin position="481"/>
        <end position="500"/>
    </location>
</feature>
<feature type="region of interest" description="Disordered" evidence="2">
    <location>
        <begin position="396"/>
        <end position="428"/>
    </location>
</feature>
<feature type="compositionally biased region" description="Low complexity" evidence="2">
    <location>
        <begin position="413"/>
        <end position="428"/>
    </location>
</feature>
<evidence type="ECO:0000256" key="1">
    <source>
        <dbReference type="SAM" id="Coils"/>
    </source>
</evidence>
<dbReference type="Proteomes" id="UP000502823">
    <property type="component" value="Unassembled WGS sequence"/>
</dbReference>
<feature type="region of interest" description="Disordered" evidence="2">
    <location>
        <begin position="510"/>
        <end position="529"/>
    </location>
</feature>
<comment type="caution">
    <text evidence="3">The sequence shown here is derived from an EMBL/GenBank/DDBJ whole genome shotgun (WGS) entry which is preliminary data.</text>
</comment>